<evidence type="ECO:0000256" key="1">
    <source>
        <dbReference type="ARBA" id="ARBA00002281"/>
    </source>
</evidence>
<dbReference type="OrthoDB" id="1871242at2759"/>
<gene>
    <name evidence="9" type="ORF">CEURO_LOCUS16249</name>
</gene>
<dbReference type="GO" id="GO:0005886">
    <property type="term" value="C:plasma membrane"/>
    <property type="evidence" value="ECO:0007669"/>
    <property type="project" value="UniProtKB-SubCell"/>
</dbReference>
<evidence type="ECO:0000256" key="3">
    <source>
        <dbReference type="ARBA" id="ARBA00010067"/>
    </source>
</evidence>
<evidence type="ECO:0000313" key="9">
    <source>
        <dbReference type="EMBL" id="CAH9103734.1"/>
    </source>
</evidence>
<sequence length="272" mass="30937">MSKKSLRWRNDSGELDVFEAAKYFSDSVDSSTFPRKNHHQHETWRRGRRSLDMPVPFRKSSSLILPTDPEMEKPRPVERISSRKHKQPSSPRVRLANFLNSLFNQTKKKSKTEKDNEDEDEIPGRIRSRRKWGFKSPRSVSTTVTTTATSCANAPAKSCKDFAIFPDVNHQRVINHKIISTLAKNKVGSNSTPKKVLSSACEKQILKVRIKRDNEEEDHDDGCSETSSDLFDLPISELMKDLYSSSSGLPVYETTQIDSIKRGNKPIFAAVI</sequence>
<dbReference type="PANTHER" id="PTHR33541">
    <property type="entry name" value="PROTEIN BIG GRAIN 1-LIKE A-RELATED"/>
    <property type="match status" value="1"/>
</dbReference>
<feature type="region of interest" description="Disordered" evidence="8">
    <location>
        <begin position="28"/>
        <end position="95"/>
    </location>
</feature>
<keyword evidence="10" id="KW-1185">Reference proteome</keyword>
<organism evidence="9 10">
    <name type="scientific">Cuscuta europaea</name>
    <name type="common">European dodder</name>
    <dbReference type="NCBI Taxonomy" id="41803"/>
    <lineage>
        <taxon>Eukaryota</taxon>
        <taxon>Viridiplantae</taxon>
        <taxon>Streptophyta</taxon>
        <taxon>Embryophyta</taxon>
        <taxon>Tracheophyta</taxon>
        <taxon>Spermatophyta</taxon>
        <taxon>Magnoliopsida</taxon>
        <taxon>eudicotyledons</taxon>
        <taxon>Gunneridae</taxon>
        <taxon>Pentapetalae</taxon>
        <taxon>asterids</taxon>
        <taxon>lamiids</taxon>
        <taxon>Solanales</taxon>
        <taxon>Convolvulaceae</taxon>
        <taxon>Cuscuteae</taxon>
        <taxon>Cuscuta</taxon>
        <taxon>Cuscuta subgen. Cuscuta</taxon>
    </lineage>
</organism>
<keyword evidence="6" id="KW-0472">Membrane</keyword>
<evidence type="ECO:0000256" key="6">
    <source>
        <dbReference type="ARBA" id="ARBA00023136"/>
    </source>
</evidence>
<comment type="subcellular location">
    <subcellularLocation>
        <location evidence="2">Cell membrane</location>
    </subcellularLocation>
</comment>
<evidence type="ECO:0000313" key="10">
    <source>
        <dbReference type="Proteomes" id="UP001152484"/>
    </source>
</evidence>
<dbReference type="GO" id="GO:0009734">
    <property type="term" value="P:auxin-activated signaling pathway"/>
    <property type="evidence" value="ECO:0007669"/>
    <property type="project" value="UniProtKB-KW"/>
</dbReference>
<dbReference type="InterPro" id="IPR039621">
    <property type="entry name" value="BG1-like"/>
</dbReference>
<dbReference type="Proteomes" id="UP001152484">
    <property type="component" value="Unassembled WGS sequence"/>
</dbReference>
<dbReference type="AlphaFoldDB" id="A0A9P0ZKS4"/>
<keyword evidence="4" id="KW-0813">Transport</keyword>
<keyword evidence="7" id="KW-0927">Auxin signaling pathway</keyword>
<dbReference type="PANTHER" id="PTHR33541:SF11">
    <property type="entry name" value="PROTEIN BIG GRAIN 1-LIKE E"/>
    <property type="match status" value="1"/>
</dbReference>
<comment type="similarity">
    <text evidence="3">Belongs to the BIG GRAIN 1 (BG1) plant protein family.</text>
</comment>
<name>A0A9P0ZKS4_CUSEU</name>
<feature type="compositionally biased region" description="Basic and acidic residues" evidence="8">
    <location>
        <begin position="40"/>
        <end position="51"/>
    </location>
</feature>
<dbReference type="EMBL" id="CAMAPE010000045">
    <property type="protein sequence ID" value="CAH9103734.1"/>
    <property type="molecule type" value="Genomic_DNA"/>
</dbReference>
<evidence type="ECO:0000256" key="2">
    <source>
        <dbReference type="ARBA" id="ARBA00004236"/>
    </source>
</evidence>
<accession>A0A9P0ZKS4</accession>
<evidence type="ECO:0000256" key="7">
    <source>
        <dbReference type="ARBA" id="ARBA00023294"/>
    </source>
</evidence>
<comment type="function">
    <text evidence="1">Involved in auxin transport. Regulator of the auxin signaling pathway.</text>
</comment>
<feature type="compositionally biased region" description="Basic and acidic residues" evidence="8">
    <location>
        <begin position="70"/>
        <end position="81"/>
    </location>
</feature>
<reference evidence="9" key="1">
    <citation type="submission" date="2022-07" db="EMBL/GenBank/DDBJ databases">
        <authorList>
            <person name="Macas J."/>
            <person name="Novak P."/>
            <person name="Neumann P."/>
        </authorList>
    </citation>
    <scope>NUCLEOTIDE SEQUENCE</scope>
</reference>
<comment type="caution">
    <text evidence="9">The sequence shown here is derived from an EMBL/GenBank/DDBJ whole genome shotgun (WGS) entry which is preliminary data.</text>
</comment>
<evidence type="ECO:0000256" key="8">
    <source>
        <dbReference type="SAM" id="MobiDB-lite"/>
    </source>
</evidence>
<keyword evidence="5" id="KW-1003">Cell membrane</keyword>
<evidence type="ECO:0000256" key="5">
    <source>
        <dbReference type="ARBA" id="ARBA00022475"/>
    </source>
</evidence>
<protein>
    <submittedName>
        <fullName evidence="9">Uncharacterized protein</fullName>
    </submittedName>
</protein>
<evidence type="ECO:0000256" key="4">
    <source>
        <dbReference type="ARBA" id="ARBA00022448"/>
    </source>
</evidence>
<proteinExistence type="inferred from homology"/>